<sequence>MSLTRYFMYRRIAAALPNKINGKILSISELGEIGFFVDNERSKITETSYPDVDMQHLPYPDAMFDAVISDQVLEHVEDPVRAINESYRVLKKGGVAVHTTCFINQFHPSPRDFWRFSPDALRFLCRSFSEIIQCEGWGNWAAVMVCFLGDRFRNMRIPEWGFRHAIATKNQNRYPISTWIVARK</sequence>
<comment type="caution">
    <text evidence="2">The sequence shown here is derived from an EMBL/GenBank/DDBJ whole genome shotgun (WGS) entry which is preliminary data.</text>
</comment>
<protein>
    <recommendedName>
        <fullName evidence="1">Methyltransferase type 11 domain-containing protein</fullName>
    </recommendedName>
</protein>
<accession>A0A1G2CJY2</accession>
<dbReference type="SUPFAM" id="SSF53335">
    <property type="entry name" value="S-adenosyl-L-methionine-dependent methyltransferases"/>
    <property type="match status" value="1"/>
</dbReference>
<dbReference type="STRING" id="1798653.A3G64_01590"/>
<dbReference type="AlphaFoldDB" id="A0A1G2CJY2"/>
<organism evidence="2 3">
    <name type="scientific">Candidatus Liptonbacteria bacterium RIFCSPLOWO2_12_FULL_60_15</name>
    <dbReference type="NCBI Taxonomy" id="1798653"/>
    <lineage>
        <taxon>Bacteria</taxon>
        <taxon>Candidatus Liptoniibacteriota</taxon>
    </lineage>
</organism>
<feature type="domain" description="Methyltransferase type 11" evidence="1">
    <location>
        <begin position="48"/>
        <end position="97"/>
    </location>
</feature>
<dbReference type="InterPro" id="IPR029063">
    <property type="entry name" value="SAM-dependent_MTases_sf"/>
</dbReference>
<dbReference type="Proteomes" id="UP000179281">
    <property type="component" value="Unassembled WGS sequence"/>
</dbReference>
<dbReference type="GO" id="GO:0008757">
    <property type="term" value="F:S-adenosylmethionine-dependent methyltransferase activity"/>
    <property type="evidence" value="ECO:0007669"/>
    <property type="project" value="InterPro"/>
</dbReference>
<evidence type="ECO:0000313" key="3">
    <source>
        <dbReference type="Proteomes" id="UP000179281"/>
    </source>
</evidence>
<dbReference type="Pfam" id="PF08241">
    <property type="entry name" value="Methyltransf_11"/>
    <property type="match status" value="1"/>
</dbReference>
<reference evidence="2 3" key="1">
    <citation type="journal article" date="2016" name="Nat. Commun.">
        <title>Thousands of microbial genomes shed light on interconnected biogeochemical processes in an aquifer system.</title>
        <authorList>
            <person name="Anantharaman K."/>
            <person name="Brown C.T."/>
            <person name="Hug L.A."/>
            <person name="Sharon I."/>
            <person name="Castelle C.J."/>
            <person name="Probst A.J."/>
            <person name="Thomas B.C."/>
            <person name="Singh A."/>
            <person name="Wilkins M.J."/>
            <person name="Karaoz U."/>
            <person name="Brodie E.L."/>
            <person name="Williams K.H."/>
            <person name="Hubbard S.S."/>
            <person name="Banfield J.F."/>
        </authorList>
    </citation>
    <scope>NUCLEOTIDE SEQUENCE [LARGE SCALE GENOMIC DNA]</scope>
</reference>
<name>A0A1G2CJY2_9BACT</name>
<evidence type="ECO:0000259" key="1">
    <source>
        <dbReference type="Pfam" id="PF08241"/>
    </source>
</evidence>
<dbReference type="Gene3D" id="3.40.50.150">
    <property type="entry name" value="Vaccinia Virus protein VP39"/>
    <property type="match status" value="1"/>
</dbReference>
<gene>
    <name evidence="2" type="ORF">A3G64_01590</name>
</gene>
<dbReference type="EMBL" id="MHLD01000043">
    <property type="protein sequence ID" value="OGZ01522.1"/>
    <property type="molecule type" value="Genomic_DNA"/>
</dbReference>
<proteinExistence type="predicted"/>
<dbReference type="CDD" id="cd02440">
    <property type="entry name" value="AdoMet_MTases"/>
    <property type="match status" value="1"/>
</dbReference>
<dbReference type="InterPro" id="IPR013216">
    <property type="entry name" value="Methyltransf_11"/>
</dbReference>
<evidence type="ECO:0000313" key="2">
    <source>
        <dbReference type="EMBL" id="OGZ01522.1"/>
    </source>
</evidence>